<dbReference type="PANTHER" id="PTHR45749">
    <property type="match status" value="1"/>
</dbReference>
<gene>
    <name evidence="2" type="ORF">ILUMI_04371</name>
</gene>
<reference evidence="2" key="1">
    <citation type="submission" date="2019-08" db="EMBL/GenBank/DDBJ databases">
        <title>The genome of the North American firefly Photinus pyralis.</title>
        <authorList>
            <consortium name="Photinus pyralis genome working group"/>
            <person name="Fallon T.R."/>
            <person name="Sander Lower S.E."/>
            <person name="Weng J.-K."/>
        </authorList>
    </citation>
    <scope>NUCLEOTIDE SEQUENCE</scope>
    <source>
        <strain evidence="2">TRF0915ILg1</strain>
        <tissue evidence="2">Whole body</tissue>
    </source>
</reference>
<dbReference type="EMBL" id="VTPC01001486">
    <property type="protein sequence ID" value="KAF2901814.1"/>
    <property type="molecule type" value="Genomic_DNA"/>
</dbReference>
<dbReference type="Proteomes" id="UP000801492">
    <property type="component" value="Unassembled WGS sequence"/>
</dbReference>
<dbReference type="OrthoDB" id="7681714at2759"/>
<protein>
    <recommendedName>
        <fullName evidence="4">DUF4371 domain-containing protein</fullName>
    </recommendedName>
</protein>
<name>A0A8K0GJ39_IGNLU</name>
<dbReference type="PANTHER" id="PTHR45749:SF35">
    <property type="entry name" value="AC-LIKE TRANSPOSASE-RELATED"/>
    <property type="match status" value="1"/>
</dbReference>
<comment type="caution">
    <text evidence="2">The sequence shown here is derived from an EMBL/GenBank/DDBJ whole genome shotgun (WGS) entry which is preliminary data.</text>
</comment>
<evidence type="ECO:0000313" key="2">
    <source>
        <dbReference type="EMBL" id="KAF2901814.1"/>
    </source>
</evidence>
<feature type="region of interest" description="Disordered" evidence="1">
    <location>
        <begin position="187"/>
        <end position="226"/>
    </location>
</feature>
<evidence type="ECO:0000313" key="3">
    <source>
        <dbReference type="Proteomes" id="UP000801492"/>
    </source>
</evidence>
<keyword evidence="3" id="KW-1185">Reference proteome</keyword>
<dbReference type="AlphaFoldDB" id="A0A8K0GJ39"/>
<evidence type="ECO:0008006" key="4">
    <source>
        <dbReference type="Google" id="ProtNLM"/>
    </source>
</evidence>
<sequence length="226" mass="25885">MQNEILNIVGNAVQSKIITQIKSAKYFAVILDCTPNISHQEQMSLTLRYVSDDTFPEAPVEELETTPEFQSKRLQKTKKQFNYKSNDEPIVDPKEAYGVECFNQGLDKVKLYLETRFEQLKKHTDLYGLLGKFQNCRKKELEKHAAGLEIALTDHKLSQREESVDLIKATDFDRFNLKNKKDIFYPDLPPAVRPIPHEPEVSVSKPPESLNTPEHSKSDCEDSDSA</sequence>
<evidence type="ECO:0000256" key="1">
    <source>
        <dbReference type="SAM" id="MobiDB-lite"/>
    </source>
</evidence>
<organism evidence="2 3">
    <name type="scientific">Ignelater luminosus</name>
    <name type="common">Cucubano</name>
    <name type="synonym">Pyrophorus luminosus</name>
    <dbReference type="NCBI Taxonomy" id="2038154"/>
    <lineage>
        <taxon>Eukaryota</taxon>
        <taxon>Metazoa</taxon>
        <taxon>Ecdysozoa</taxon>
        <taxon>Arthropoda</taxon>
        <taxon>Hexapoda</taxon>
        <taxon>Insecta</taxon>
        <taxon>Pterygota</taxon>
        <taxon>Neoptera</taxon>
        <taxon>Endopterygota</taxon>
        <taxon>Coleoptera</taxon>
        <taxon>Polyphaga</taxon>
        <taxon>Elateriformia</taxon>
        <taxon>Elateroidea</taxon>
        <taxon>Elateridae</taxon>
        <taxon>Agrypninae</taxon>
        <taxon>Pyrophorini</taxon>
        <taxon>Ignelater</taxon>
    </lineage>
</organism>
<accession>A0A8K0GJ39</accession>
<proteinExistence type="predicted"/>